<keyword evidence="2" id="KW-1185">Reference proteome</keyword>
<dbReference type="EMBL" id="JADGMS010000016">
    <property type="protein sequence ID" value="KAF9664642.1"/>
    <property type="molecule type" value="Genomic_DNA"/>
</dbReference>
<gene>
    <name evidence="1" type="ORF">SADUNF_Sadunf16G0039500</name>
</gene>
<protein>
    <submittedName>
        <fullName evidence="1">Uncharacterized protein</fullName>
    </submittedName>
</protein>
<sequence>MSQYIKSSGFVKVIGCNGEKEELVWLEIKEVGIVLGGLKVKPCLALSAPQRTVSEASETQKKPHLIQIRTGLLVCSLVAPPQRSKKQTMVSYSSAEAEYQALASTTCELTWLKTLLHDLGVHHSRLSICNTLRNKHEFLANVEVFLIMMVCMHASVDVFVCERGGRTCYVQVF</sequence>
<organism evidence="1 2">
    <name type="scientific">Salix dunnii</name>
    <dbReference type="NCBI Taxonomy" id="1413687"/>
    <lineage>
        <taxon>Eukaryota</taxon>
        <taxon>Viridiplantae</taxon>
        <taxon>Streptophyta</taxon>
        <taxon>Embryophyta</taxon>
        <taxon>Tracheophyta</taxon>
        <taxon>Spermatophyta</taxon>
        <taxon>Magnoliopsida</taxon>
        <taxon>eudicotyledons</taxon>
        <taxon>Gunneridae</taxon>
        <taxon>Pentapetalae</taxon>
        <taxon>rosids</taxon>
        <taxon>fabids</taxon>
        <taxon>Malpighiales</taxon>
        <taxon>Salicaceae</taxon>
        <taxon>Saliceae</taxon>
        <taxon>Salix</taxon>
    </lineage>
</organism>
<name>A0A835MFL3_9ROSI</name>
<evidence type="ECO:0000313" key="2">
    <source>
        <dbReference type="Proteomes" id="UP000657918"/>
    </source>
</evidence>
<dbReference type="AlphaFoldDB" id="A0A835MFL3"/>
<comment type="caution">
    <text evidence="1">The sequence shown here is derived from an EMBL/GenBank/DDBJ whole genome shotgun (WGS) entry which is preliminary data.</text>
</comment>
<dbReference type="OrthoDB" id="1729327at2759"/>
<accession>A0A835MFL3</accession>
<dbReference type="PANTHER" id="PTHR11439">
    <property type="entry name" value="GAG-POL-RELATED RETROTRANSPOSON"/>
    <property type="match status" value="1"/>
</dbReference>
<reference evidence="1 2" key="1">
    <citation type="submission" date="2020-10" db="EMBL/GenBank/DDBJ databases">
        <title>Plant Genome Project.</title>
        <authorList>
            <person name="Zhang R.-G."/>
        </authorList>
    </citation>
    <scope>NUCLEOTIDE SEQUENCE [LARGE SCALE GENOMIC DNA]</scope>
    <source>
        <strain evidence="1">FAFU-HL-1</strain>
        <tissue evidence="1">Leaf</tissue>
    </source>
</reference>
<evidence type="ECO:0000313" key="1">
    <source>
        <dbReference type="EMBL" id="KAF9664642.1"/>
    </source>
</evidence>
<proteinExistence type="predicted"/>
<dbReference type="Proteomes" id="UP000657918">
    <property type="component" value="Chromosome 16"/>
</dbReference>
<dbReference type="PANTHER" id="PTHR11439:SF470">
    <property type="entry name" value="CYSTEINE-RICH RLK (RECEPTOR-LIKE PROTEIN KINASE) 8"/>
    <property type="match status" value="1"/>
</dbReference>